<dbReference type="Proteomes" id="UP000668214">
    <property type="component" value="Unassembled WGS sequence"/>
</dbReference>
<dbReference type="InterPro" id="IPR036397">
    <property type="entry name" value="RNaseH_sf"/>
</dbReference>
<dbReference type="PANTHER" id="PTHR47326:SF1">
    <property type="entry name" value="HTH PSQ-TYPE DOMAIN-CONTAINING PROTEIN"/>
    <property type="match status" value="1"/>
</dbReference>
<dbReference type="AlphaFoldDB" id="A0A836JN56"/>
<protein>
    <submittedName>
        <fullName evidence="1">TC3A transposase</fullName>
    </submittedName>
</protein>
<evidence type="ECO:0000313" key="1">
    <source>
        <dbReference type="EMBL" id="KAG5318373.1"/>
    </source>
</evidence>
<organism evidence="1 2">
    <name type="scientific">Pseudoatta argentina</name>
    <dbReference type="NCBI Taxonomy" id="621737"/>
    <lineage>
        <taxon>Eukaryota</taxon>
        <taxon>Metazoa</taxon>
        <taxon>Ecdysozoa</taxon>
        <taxon>Arthropoda</taxon>
        <taxon>Hexapoda</taxon>
        <taxon>Insecta</taxon>
        <taxon>Pterygota</taxon>
        <taxon>Neoptera</taxon>
        <taxon>Endopterygota</taxon>
        <taxon>Hymenoptera</taxon>
        <taxon>Apocrita</taxon>
        <taxon>Aculeata</taxon>
        <taxon>Formicoidea</taxon>
        <taxon>Formicidae</taxon>
        <taxon>Myrmicinae</taxon>
        <taxon>Pseudoatta</taxon>
    </lineage>
</organism>
<dbReference type="GO" id="GO:0003676">
    <property type="term" value="F:nucleic acid binding"/>
    <property type="evidence" value="ECO:0007669"/>
    <property type="project" value="InterPro"/>
</dbReference>
<dbReference type="Gene3D" id="3.30.420.10">
    <property type="entry name" value="Ribonuclease H-like superfamily/Ribonuclease H"/>
    <property type="match status" value="1"/>
</dbReference>
<proteinExistence type="predicted"/>
<accession>A0A836JN56</accession>
<name>A0A836JN56_9HYME</name>
<feature type="non-terminal residue" evidence="1">
    <location>
        <position position="1"/>
    </location>
</feature>
<dbReference type="EMBL" id="JAANIA010001932">
    <property type="protein sequence ID" value="KAG5318373.1"/>
    <property type="molecule type" value="Genomic_DNA"/>
</dbReference>
<comment type="caution">
    <text evidence="1">The sequence shown here is derived from an EMBL/GenBank/DDBJ whole genome shotgun (WGS) entry which is preliminary data.</text>
</comment>
<gene>
    <name evidence="1" type="primary">Tc3a_12</name>
    <name evidence="1" type="ORF">G6Z78_0012506</name>
</gene>
<sequence length="262" mass="31142">AVLATVHQNPHISTRQIERKLRIPQTTYQIFFSNVCFSDEALNRHNCHHWSPENPYWYREVLNQHRWSLYVWVGICNGQVIGPHFFEHPINSPMYLEFLENDFPAYLENVPLAVRLNLWYQQDGAPAHYARIVRMFLNQRFPNRWIGRGGPVLWPPRSPDLNPLDFFLWGYVKDAVYSEAPTTRLNMMERIRRACEAITPLMLENVQRNFRCRLLLCLENNDAHFEHLLHAERELITMQSCLNWLSHHSTLPSLTRHYLTLP</sequence>
<keyword evidence="2" id="KW-1185">Reference proteome</keyword>
<dbReference type="PANTHER" id="PTHR47326">
    <property type="entry name" value="TRANSPOSABLE ELEMENT TC3 TRANSPOSASE-LIKE PROTEIN"/>
    <property type="match status" value="1"/>
</dbReference>
<feature type="non-terminal residue" evidence="1">
    <location>
        <position position="262"/>
    </location>
</feature>
<reference evidence="1" key="1">
    <citation type="submission" date="2020-02" db="EMBL/GenBank/DDBJ databases">
        <title>Relaxed selection underlies rapid genomic changes in the transitions from sociality to social parasitism in ants.</title>
        <authorList>
            <person name="Bi X."/>
        </authorList>
    </citation>
    <scope>NUCLEOTIDE SEQUENCE</scope>
    <source>
        <strain evidence="1">BGI-DK2014c</strain>
        <tissue evidence="1">Whole body</tissue>
    </source>
</reference>
<evidence type="ECO:0000313" key="2">
    <source>
        <dbReference type="Proteomes" id="UP000668214"/>
    </source>
</evidence>